<feature type="region of interest" description="Disordered" evidence="1">
    <location>
        <begin position="21"/>
        <end position="78"/>
    </location>
</feature>
<organism evidence="2 3">
    <name type="scientific">Brassica cretica</name>
    <name type="common">Mustard</name>
    <dbReference type="NCBI Taxonomy" id="69181"/>
    <lineage>
        <taxon>Eukaryota</taxon>
        <taxon>Viridiplantae</taxon>
        <taxon>Streptophyta</taxon>
        <taxon>Embryophyta</taxon>
        <taxon>Tracheophyta</taxon>
        <taxon>Spermatophyta</taxon>
        <taxon>Magnoliopsida</taxon>
        <taxon>eudicotyledons</taxon>
        <taxon>Gunneridae</taxon>
        <taxon>Pentapetalae</taxon>
        <taxon>rosids</taxon>
        <taxon>malvids</taxon>
        <taxon>Brassicales</taxon>
        <taxon>Brassicaceae</taxon>
        <taxon>Brassiceae</taxon>
        <taxon>Brassica</taxon>
    </lineage>
</organism>
<name>A0ABQ7CKQ8_BRACR</name>
<gene>
    <name evidence="2" type="ORF">DY000_02006799</name>
</gene>
<keyword evidence="3" id="KW-1185">Reference proteome</keyword>
<dbReference type="Proteomes" id="UP000266723">
    <property type="component" value="Unassembled WGS sequence"/>
</dbReference>
<accession>A0ABQ7CKQ8</accession>
<sequence length="78" mass="8333">MIPVQLLDDIMAKRDEQHVCGELSRVEEAGTEDTTSTSTDGRTSTSTDSTTSMPIDGTNSTSIDSTTSTSTYNLNIGR</sequence>
<reference evidence="2 3" key="1">
    <citation type="journal article" date="2020" name="BMC Genomics">
        <title>Intraspecific diversification of the crop wild relative Brassica cretica Lam. using demographic model selection.</title>
        <authorList>
            <person name="Kioukis A."/>
            <person name="Michalopoulou V.A."/>
            <person name="Briers L."/>
            <person name="Pirintsos S."/>
            <person name="Studholme D.J."/>
            <person name="Pavlidis P."/>
            <person name="Sarris P.F."/>
        </authorList>
    </citation>
    <scope>NUCLEOTIDE SEQUENCE [LARGE SCALE GENOMIC DNA]</scope>
    <source>
        <strain evidence="3">cv. PFS-1207/04</strain>
    </source>
</reference>
<proteinExistence type="predicted"/>
<evidence type="ECO:0000313" key="2">
    <source>
        <dbReference type="EMBL" id="KAF3552530.1"/>
    </source>
</evidence>
<feature type="compositionally biased region" description="Low complexity" evidence="1">
    <location>
        <begin position="32"/>
        <end position="71"/>
    </location>
</feature>
<evidence type="ECO:0000256" key="1">
    <source>
        <dbReference type="SAM" id="MobiDB-lite"/>
    </source>
</evidence>
<comment type="caution">
    <text evidence="2">The sequence shown here is derived from an EMBL/GenBank/DDBJ whole genome shotgun (WGS) entry which is preliminary data.</text>
</comment>
<dbReference type="EMBL" id="QGKV02000832">
    <property type="protein sequence ID" value="KAF3552530.1"/>
    <property type="molecule type" value="Genomic_DNA"/>
</dbReference>
<evidence type="ECO:0000313" key="3">
    <source>
        <dbReference type="Proteomes" id="UP000266723"/>
    </source>
</evidence>
<protein>
    <submittedName>
        <fullName evidence="2">Uncharacterized protein</fullName>
    </submittedName>
</protein>